<proteinExistence type="predicted"/>
<keyword evidence="2" id="KW-1185">Reference proteome</keyword>
<dbReference type="EMBL" id="FUKO01000044">
    <property type="protein sequence ID" value="SJN46639.1"/>
    <property type="molecule type" value="Genomic_DNA"/>
</dbReference>
<sequence length="71" mass="7935">MLLSTSLECFLRTMEYPATRDDLTREAKRDGLDAADQNMLATLADQSYSACWDVTNALGARIRHERSLIAA</sequence>
<dbReference type="RefSeq" id="WP_087133040.1">
    <property type="nucleotide sequence ID" value="NZ_FUKO01000044.1"/>
</dbReference>
<dbReference type="OrthoDB" id="5116616at2"/>
<gene>
    <name evidence="1" type="ORF">FM104_15125</name>
</gene>
<dbReference type="AlphaFoldDB" id="A0A1R4KQW2"/>
<accession>A0A1R4KQW2</accession>
<evidence type="ECO:0008006" key="3">
    <source>
        <dbReference type="Google" id="ProtNLM"/>
    </source>
</evidence>
<evidence type="ECO:0000313" key="1">
    <source>
        <dbReference type="EMBL" id="SJN46639.1"/>
    </source>
</evidence>
<organism evidence="1 2">
    <name type="scientific">Microbacterium esteraromaticum</name>
    <dbReference type="NCBI Taxonomy" id="57043"/>
    <lineage>
        <taxon>Bacteria</taxon>
        <taxon>Bacillati</taxon>
        <taxon>Actinomycetota</taxon>
        <taxon>Actinomycetes</taxon>
        <taxon>Micrococcales</taxon>
        <taxon>Microbacteriaceae</taxon>
        <taxon>Microbacterium</taxon>
    </lineage>
</organism>
<reference evidence="1 2" key="1">
    <citation type="submission" date="2017-02" db="EMBL/GenBank/DDBJ databases">
        <authorList>
            <person name="Peterson S.W."/>
        </authorList>
    </citation>
    <scope>NUCLEOTIDE SEQUENCE [LARGE SCALE GENOMIC DNA]</scope>
    <source>
        <strain evidence="1 2">B Mb 05.01</strain>
    </source>
</reference>
<protein>
    <recommendedName>
        <fullName evidence="3">DUF2795 domain-containing protein</fullName>
    </recommendedName>
</protein>
<name>A0A1R4KQW2_9MICO</name>
<dbReference type="Proteomes" id="UP000196320">
    <property type="component" value="Unassembled WGS sequence"/>
</dbReference>
<evidence type="ECO:0000313" key="2">
    <source>
        <dbReference type="Proteomes" id="UP000196320"/>
    </source>
</evidence>